<proteinExistence type="predicted"/>
<dbReference type="SUPFAM" id="SSF46689">
    <property type="entry name" value="Homeodomain-like"/>
    <property type="match status" value="1"/>
</dbReference>
<protein>
    <submittedName>
        <fullName evidence="7">Transcriptional regulator, TetR family</fullName>
    </submittedName>
</protein>
<keyword evidence="4" id="KW-0804">Transcription</keyword>
<dbReference type="RefSeq" id="WP_081395463.1">
    <property type="nucleotide sequence ID" value="NZ_FTMX01000001.1"/>
</dbReference>
<dbReference type="GO" id="GO:0045892">
    <property type="term" value="P:negative regulation of DNA-templated transcription"/>
    <property type="evidence" value="ECO:0007669"/>
    <property type="project" value="UniProtKB-ARBA"/>
</dbReference>
<evidence type="ECO:0000313" key="7">
    <source>
        <dbReference type="EMBL" id="SIQ03949.1"/>
    </source>
</evidence>
<evidence type="ECO:0000313" key="8">
    <source>
        <dbReference type="Proteomes" id="UP000185829"/>
    </source>
</evidence>
<dbReference type="PROSITE" id="PS50977">
    <property type="entry name" value="HTH_TETR_2"/>
    <property type="match status" value="1"/>
</dbReference>
<dbReference type="PANTHER" id="PTHR43479">
    <property type="entry name" value="ACREF/ENVCD OPERON REPRESSOR-RELATED"/>
    <property type="match status" value="1"/>
</dbReference>
<organism evidence="7 8">
    <name type="scientific">Peribacillus simplex</name>
    <dbReference type="NCBI Taxonomy" id="1478"/>
    <lineage>
        <taxon>Bacteria</taxon>
        <taxon>Bacillati</taxon>
        <taxon>Bacillota</taxon>
        <taxon>Bacilli</taxon>
        <taxon>Bacillales</taxon>
        <taxon>Bacillaceae</taxon>
        <taxon>Peribacillus</taxon>
    </lineage>
</organism>
<dbReference type="InterPro" id="IPR001647">
    <property type="entry name" value="HTH_TetR"/>
</dbReference>
<name>A0A9X8WGT3_9BACI</name>
<evidence type="ECO:0000256" key="4">
    <source>
        <dbReference type="ARBA" id="ARBA00023163"/>
    </source>
</evidence>
<evidence type="ECO:0000259" key="6">
    <source>
        <dbReference type="PROSITE" id="PS50977"/>
    </source>
</evidence>
<sequence>MKNRVRLLLYKQYNENKVIMMNNRRQNVIDTAHKLFIDKGYQATSIQDILDGSGISKGTFYNYFPSKGELFIAIFRSFYTKIRHDREKLLIGQDSADIEIFIRQLDLQMMVNKQSKLLILIEEVRVSNDEELKQFINKTVLLNLRWMYSRFIDIFGESKKPYLLDSVIIFHSMMTHMNHFSYRANPAGTPDIQIIHYCMNRIVHLVNEVAESGEQIIDPELMDKWFPNFTNHLDSCHNDLLHSTTELKKAINKALPCDEDRTRAIELIDFIQDELMQSDKPRKFLIESLLHTLKTGYASQVQAYIETFEESINSCLSR</sequence>
<evidence type="ECO:0000256" key="3">
    <source>
        <dbReference type="ARBA" id="ARBA00023125"/>
    </source>
</evidence>
<dbReference type="PROSITE" id="PS01081">
    <property type="entry name" value="HTH_TETR_1"/>
    <property type="match status" value="1"/>
</dbReference>
<keyword evidence="1" id="KW-0678">Repressor</keyword>
<dbReference type="PRINTS" id="PR00455">
    <property type="entry name" value="HTHTETR"/>
</dbReference>
<dbReference type="AlphaFoldDB" id="A0A9X8WGT3"/>
<dbReference type="FunFam" id="1.10.10.60:FF:000141">
    <property type="entry name" value="TetR family transcriptional regulator"/>
    <property type="match status" value="1"/>
</dbReference>
<evidence type="ECO:0000256" key="5">
    <source>
        <dbReference type="PROSITE-ProRule" id="PRU00335"/>
    </source>
</evidence>
<dbReference type="Gene3D" id="1.10.357.10">
    <property type="entry name" value="Tetracycline Repressor, domain 2"/>
    <property type="match status" value="1"/>
</dbReference>
<dbReference type="GO" id="GO:0003677">
    <property type="term" value="F:DNA binding"/>
    <property type="evidence" value="ECO:0007669"/>
    <property type="project" value="UniProtKB-UniRule"/>
</dbReference>
<dbReference type="InterPro" id="IPR023772">
    <property type="entry name" value="DNA-bd_HTH_TetR-type_CS"/>
</dbReference>
<keyword evidence="2" id="KW-0805">Transcription regulation</keyword>
<dbReference type="EMBL" id="FTMX01000001">
    <property type="protein sequence ID" value="SIQ03949.1"/>
    <property type="molecule type" value="Genomic_DNA"/>
</dbReference>
<dbReference type="PANTHER" id="PTHR43479:SF22">
    <property type="entry name" value="TRANSCRIPTIONAL REGULATOR, TETR FAMILY"/>
    <property type="match status" value="1"/>
</dbReference>
<evidence type="ECO:0000256" key="1">
    <source>
        <dbReference type="ARBA" id="ARBA00022491"/>
    </source>
</evidence>
<dbReference type="InterPro" id="IPR050624">
    <property type="entry name" value="HTH-type_Tx_Regulator"/>
</dbReference>
<dbReference type="Proteomes" id="UP000185829">
    <property type="component" value="Unassembled WGS sequence"/>
</dbReference>
<comment type="caution">
    <text evidence="7">The sequence shown here is derived from an EMBL/GenBank/DDBJ whole genome shotgun (WGS) entry which is preliminary data.</text>
</comment>
<feature type="domain" description="HTH tetR-type" evidence="6">
    <location>
        <begin position="22"/>
        <end position="82"/>
    </location>
</feature>
<dbReference type="InterPro" id="IPR009057">
    <property type="entry name" value="Homeodomain-like_sf"/>
</dbReference>
<reference evidence="7 8" key="1">
    <citation type="submission" date="2017-01" db="EMBL/GenBank/DDBJ databases">
        <authorList>
            <person name="Varghese N."/>
            <person name="Submissions S."/>
        </authorList>
    </citation>
    <scope>NUCLEOTIDE SEQUENCE [LARGE SCALE GENOMIC DNA]</scope>
    <source>
        <strain evidence="7 8">RUG2-6</strain>
    </source>
</reference>
<feature type="DNA-binding region" description="H-T-H motif" evidence="5">
    <location>
        <begin position="45"/>
        <end position="64"/>
    </location>
</feature>
<accession>A0A9X8WGT3</accession>
<dbReference type="Pfam" id="PF00440">
    <property type="entry name" value="TetR_N"/>
    <property type="match status" value="1"/>
</dbReference>
<gene>
    <name evidence="7" type="ORF">SAMN05878482_101161</name>
</gene>
<keyword evidence="3 5" id="KW-0238">DNA-binding</keyword>
<evidence type="ECO:0000256" key="2">
    <source>
        <dbReference type="ARBA" id="ARBA00023015"/>
    </source>
</evidence>